<name>A0A1V9XKM1_9ACAR</name>
<evidence type="ECO:0000313" key="3">
    <source>
        <dbReference type="Proteomes" id="UP000192247"/>
    </source>
</evidence>
<dbReference type="AlphaFoldDB" id="A0A1V9XKM1"/>
<comment type="caution">
    <text evidence="2">The sequence shown here is derived from an EMBL/GenBank/DDBJ whole genome shotgun (WGS) entry which is preliminary data.</text>
</comment>
<dbReference type="Proteomes" id="UP000192247">
    <property type="component" value="Unassembled WGS sequence"/>
</dbReference>
<organism evidence="2 3">
    <name type="scientific">Tropilaelaps mercedesae</name>
    <dbReference type="NCBI Taxonomy" id="418985"/>
    <lineage>
        <taxon>Eukaryota</taxon>
        <taxon>Metazoa</taxon>
        <taxon>Ecdysozoa</taxon>
        <taxon>Arthropoda</taxon>
        <taxon>Chelicerata</taxon>
        <taxon>Arachnida</taxon>
        <taxon>Acari</taxon>
        <taxon>Parasitiformes</taxon>
        <taxon>Mesostigmata</taxon>
        <taxon>Gamasina</taxon>
        <taxon>Dermanyssoidea</taxon>
        <taxon>Laelapidae</taxon>
        <taxon>Tropilaelaps</taxon>
    </lineage>
</organism>
<sequence length="77" mass="8061">MKFTFHRTIQAHPPATPALRSPPPSSKILRQSLDGADPSPALRNGYAPLSCATCKTTPPPRVNNAISVCIAASDGPP</sequence>
<feature type="compositionally biased region" description="Pro residues" evidence="1">
    <location>
        <begin position="14"/>
        <end position="25"/>
    </location>
</feature>
<gene>
    <name evidence="2" type="ORF">BIW11_01040</name>
</gene>
<feature type="region of interest" description="Disordered" evidence="1">
    <location>
        <begin position="1"/>
        <end position="41"/>
    </location>
</feature>
<reference evidence="2 3" key="1">
    <citation type="journal article" date="2017" name="Gigascience">
        <title>Draft genome of the honey bee ectoparasitic mite, Tropilaelaps mercedesae, is shaped by the parasitic life history.</title>
        <authorList>
            <person name="Dong X."/>
            <person name="Armstrong S.D."/>
            <person name="Xia D."/>
            <person name="Makepeace B.L."/>
            <person name="Darby A.C."/>
            <person name="Kadowaki T."/>
        </authorList>
    </citation>
    <scope>NUCLEOTIDE SEQUENCE [LARGE SCALE GENOMIC DNA]</scope>
    <source>
        <strain evidence="2">Wuxi-XJTLU</strain>
    </source>
</reference>
<proteinExistence type="predicted"/>
<keyword evidence="3" id="KW-1185">Reference proteome</keyword>
<evidence type="ECO:0000256" key="1">
    <source>
        <dbReference type="SAM" id="MobiDB-lite"/>
    </source>
</evidence>
<protein>
    <submittedName>
        <fullName evidence="2">Uncharacterized protein</fullName>
    </submittedName>
</protein>
<accession>A0A1V9XKM1</accession>
<evidence type="ECO:0000313" key="2">
    <source>
        <dbReference type="EMBL" id="OQR74006.1"/>
    </source>
</evidence>
<dbReference type="EMBL" id="MNPL01008884">
    <property type="protein sequence ID" value="OQR74006.1"/>
    <property type="molecule type" value="Genomic_DNA"/>
</dbReference>
<dbReference type="InParanoid" id="A0A1V9XKM1"/>